<dbReference type="FunFam" id="2.60.40.1120:FF:000003">
    <property type="entry name" value="Outer membrane protein Omp121"/>
    <property type="match status" value="1"/>
</dbReference>
<keyword evidence="6 7" id="KW-0998">Cell outer membrane</keyword>
<dbReference type="Proteomes" id="UP000321926">
    <property type="component" value="Unassembled WGS sequence"/>
</dbReference>
<dbReference type="SUPFAM" id="SSF56935">
    <property type="entry name" value="Porins"/>
    <property type="match status" value="1"/>
</dbReference>
<protein>
    <submittedName>
        <fullName evidence="10">TonB-dependent receptor</fullName>
    </submittedName>
</protein>
<evidence type="ECO:0000313" key="10">
    <source>
        <dbReference type="EMBL" id="TXK31104.1"/>
    </source>
</evidence>
<keyword evidence="10" id="KW-0675">Receptor</keyword>
<dbReference type="Gene3D" id="2.170.130.10">
    <property type="entry name" value="TonB-dependent receptor, plug domain"/>
    <property type="match status" value="1"/>
</dbReference>
<sequence length="1076" mass="118171">MKKIIYPFSKLLLPCMLLGVSQVGFSQQQAFSQFAESNLPKKTMAALAGSKAGATDKGGITRSLQQEGTVTGRVLDENGTGLPGVTVMLKGTSLGTSTDLDGNFSLAAPAANNTLVISYVGYVTQEVPVNNRTTLNINLVPDAKALQEVIVVGYGTQNKANLTGAVSTVSGQTLTQRPAPNAANLIQGRVTGVQVTQPSAEPGRDNPNFVVRGRGTFGNTGPLVLIDGVVGSFNNLSPDDIESVTVLKDAASASIYGSRASNGVILVTTKRGKAGQLNISYRGNVATHTPTALPDLITNSAEYMEMYNQAAERNGIAFRYTPEQIAQFRNATDREQFPNFDNVDYYINPATVTNHSLSVSGGGEKSSFNLSLGYLDQNAMISGYNFKRYNALLSYTSELSKYVRVGTVMNLTHKDRNEPPFTGENMALSIYAAGPLYGPFLPDGSGRIVSRAYQLEGRNRNPQEYYAMGRQRTQEYNANAQAFIDITPLKGLTWSTKAALNYVDEFYKMHQTPYTAYLSQERNPTTGDYRADSFGPDILGVTDQYSKELTPTIFSTLTYEKSLNDMHNFKALVGYEQVSYKFQTLRARRINTASPVLDELTAYTAENQSLFFTHPRLPGLNGPSEWALQSYFGRLNYDYKGKYLLEANLRYDGTSRVSPGYRWGAFPSFSAGWLMSEEDFFRNTFSDAIGNFKLRGSYGILGNQNIGPYAYHNNLVINNVFYPFGNTTAQQGAVVNLFVDQSIRWESTRMLDLGFDMDIKNGLLGIAFDWFRKTGFDNLASPPVPASLGLGAPTINNGEIRSQGIELELTHQNKVGEVTYGVNALISTARNKVIDIPVPSRGSLIRENGLPFDSHFLYQWDGIFQLNDFNDDGTLASNVPRHVANANPRPGDLKMKDQNGDGIVDADDRVVVKGAYPDYIYSFGFNVGFKGFSLDAFFQGVQGQQSRVTGWGVDPFHQGAAPTEKWRNAWTPSNPTNELPALYVQGYPGVQAYVNSTYYLRDASYLRLKNVVLSYSLPSALVSRIKAKGISVYVSGENLLTWTKYEGGDPERASITGNFAQYPQAKIYNVGTNINF</sequence>
<dbReference type="Pfam" id="PF13715">
    <property type="entry name" value="CarbopepD_reg_2"/>
    <property type="match status" value="1"/>
</dbReference>
<dbReference type="AlphaFoldDB" id="A0A5C8J4K6"/>
<keyword evidence="5 7" id="KW-0472">Membrane</keyword>
<evidence type="ECO:0000256" key="7">
    <source>
        <dbReference type="PROSITE-ProRule" id="PRU01360"/>
    </source>
</evidence>
<organism evidence="10 11">
    <name type="scientific">Pontibacter qinzhouensis</name>
    <dbReference type="NCBI Taxonomy" id="2603253"/>
    <lineage>
        <taxon>Bacteria</taxon>
        <taxon>Pseudomonadati</taxon>
        <taxon>Bacteroidota</taxon>
        <taxon>Cytophagia</taxon>
        <taxon>Cytophagales</taxon>
        <taxon>Hymenobacteraceae</taxon>
        <taxon>Pontibacter</taxon>
    </lineage>
</organism>
<evidence type="ECO:0000313" key="11">
    <source>
        <dbReference type="Proteomes" id="UP000321926"/>
    </source>
</evidence>
<dbReference type="NCBIfam" id="TIGR04056">
    <property type="entry name" value="OMP_RagA_SusC"/>
    <property type="match status" value="1"/>
</dbReference>
<dbReference type="NCBIfam" id="TIGR04057">
    <property type="entry name" value="SusC_RagA_signa"/>
    <property type="match status" value="1"/>
</dbReference>
<keyword evidence="2 7" id="KW-0813">Transport</keyword>
<dbReference type="RefSeq" id="WP_147923563.1">
    <property type="nucleotide sequence ID" value="NZ_VRTY01000103.1"/>
</dbReference>
<dbReference type="OrthoDB" id="9768177at2"/>
<evidence type="ECO:0000256" key="5">
    <source>
        <dbReference type="ARBA" id="ARBA00023136"/>
    </source>
</evidence>
<reference evidence="10 11" key="1">
    <citation type="submission" date="2019-08" db="EMBL/GenBank/DDBJ databases">
        <authorList>
            <person name="Shi S."/>
        </authorList>
    </citation>
    <scope>NUCLEOTIDE SEQUENCE [LARGE SCALE GENOMIC DNA]</scope>
    <source>
        <strain evidence="10 11">GY10130</strain>
    </source>
</reference>
<dbReference type="InterPro" id="IPR023996">
    <property type="entry name" value="TonB-dep_OMP_SusC/RagA"/>
</dbReference>
<keyword evidence="11" id="KW-1185">Reference proteome</keyword>
<keyword evidence="8" id="KW-0732">Signal</keyword>
<keyword evidence="4 7" id="KW-0812">Transmembrane</keyword>
<dbReference type="Gene3D" id="2.60.40.1120">
    <property type="entry name" value="Carboxypeptidase-like, regulatory domain"/>
    <property type="match status" value="1"/>
</dbReference>
<dbReference type="InterPro" id="IPR023997">
    <property type="entry name" value="TonB-dep_OMP_SusC/RagA_CS"/>
</dbReference>
<proteinExistence type="inferred from homology"/>
<feature type="signal peptide" evidence="8">
    <location>
        <begin position="1"/>
        <end position="26"/>
    </location>
</feature>
<feature type="domain" description="TonB-dependent receptor plug" evidence="9">
    <location>
        <begin position="159"/>
        <end position="264"/>
    </location>
</feature>
<dbReference type="InterPro" id="IPR008969">
    <property type="entry name" value="CarboxyPept-like_regulatory"/>
</dbReference>
<evidence type="ECO:0000256" key="8">
    <source>
        <dbReference type="SAM" id="SignalP"/>
    </source>
</evidence>
<evidence type="ECO:0000256" key="2">
    <source>
        <dbReference type="ARBA" id="ARBA00022448"/>
    </source>
</evidence>
<keyword evidence="3 7" id="KW-1134">Transmembrane beta strand</keyword>
<dbReference type="EMBL" id="VRTY01000103">
    <property type="protein sequence ID" value="TXK31104.1"/>
    <property type="molecule type" value="Genomic_DNA"/>
</dbReference>
<comment type="subcellular location">
    <subcellularLocation>
        <location evidence="1 7">Cell outer membrane</location>
        <topology evidence="1 7">Multi-pass membrane protein</topology>
    </subcellularLocation>
</comment>
<dbReference type="Pfam" id="PF07715">
    <property type="entry name" value="Plug"/>
    <property type="match status" value="1"/>
</dbReference>
<dbReference type="InterPro" id="IPR012910">
    <property type="entry name" value="Plug_dom"/>
</dbReference>
<comment type="similarity">
    <text evidence="7">Belongs to the TonB-dependent receptor family.</text>
</comment>
<evidence type="ECO:0000256" key="6">
    <source>
        <dbReference type="ARBA" id="ARBA00023237"/>
    </source>
</evidence>
<evidence type="ECO:0000259" key="9">
    <source>
        <dbReference type="Pfam" id="PF07715"/>
    </source>
</evidence>
<dbReference type="FunFam" id="2.170.130.10:FF:000003">
    <property type="entry name" value="SusC/RagA family TonB-linked outer membrane protein"/>
    <property type="match status" value="1"/>
</dbReference>
<evidence type="ECO:0000256" key="1">
    <source>
        <dbReference type="ARBA" id="ARBA00004571"/>
    </source>
</evidence>
<name>A0A5C8J4K6_9BACT</name>
<dbReference type="InterPro" id="IPR039426">
    <property type="entry name" value="TonB-dep_rcpt-like"/>
</dbReference>
<evidence type="ECO:0000256" key="3">
    <source>
        <dbReference type="ARBA" id="ARBA00022452"/>
    </source>
</evidence>
<accession>A0A5C8J4K6</accession>
<feature type="chain" id="PRO_5022741038" evidence="8">
    <location>
        <begin position="27"/>
        <end position="1076"/>
    </location>
</feature>
<dbReference type="InterPro" id="IPR037066">
    <property type="entry name" value="Plug_dom_sf"/>
</dbReference>
<gene>
    <name evidence="10" type="ORF">FVR03_20075</name>
</gene>
<dbReference type="Gene3D" id="2.40.170.20">
    <property type="entry name" value="TonB-dependent receptor, beta-barrel domain"/>
    <property type="match status" value="1"/>
</dbReference>
<dbReference type="SUPFAM" id="SSF49464">
    <property type="entry name" value="Carboxypeptidase regulatory domain-like"/>
    <property type="match status" value="1"/>
</dbReference>
<dbReference type="InterPro" id="IPR036942">
    <property type="entry name" value="Beta-barrel_TonB_sf"/>
</dbReference>
<dbReference type="PROSITE" id="PS52016">
    <property type="entry name" value="TONB_DEPENDENT_REC_3"/>
    <property type="match status" value="1"/>
</dbReference>
<evidence type="ECO:0000256" key="4">
    <source>
        <dbReference type="ARBA" id="ARBA00022692"/>
    </source>
</evidence>
<dbReference type="GO" id="GO:0009279">
    <property type="term" value="C:cell outer membrane"/>
    <property type="evidence" value="ECO:0007669"/>
    <property type="project" value="UniProtKB-SubCell"/>
</dbReference>
<comment type="caution">
    <text evidence="10">The sequence shown here is derived from an EMBL/GenBank/DDBJ whole genome shotgun (WGS) entry which is preliminary data.</text>
</comment>